<sequence>PGCSMALRAYISFAKNFLILLSASLIDGEPVVVGVSAFVLGFTFTYCSEC</sequence>
<protein>
    <submittedName>
        <fullName evidence="1">Uncharacterized protein</fullName>
    </submittedName>
</protein>
<dbReference type="EnsemblMetazoa" id="Aqu2.1.31530_001">
    <property type="protein sequence ID" value="Aqu2.1.31530_001"/>
    <property type="gene ID" value="Aqu2.1.31530"/>
</dbReference>
<accession>A0A1X7UU74</accession>
<dbReference type="InParanoid" id="A0A1X7UU74"/>
<dbReference type="AlphaFoldDB" id="A0A1X7UU74"/>
<organism evidence="1">
    <name type="scientific">Amphimedon queenslandica</name>
    <name type="common">Sponge</name>
    <dbReference type="NCBI Taxonomy" id="400682"/>
    <lineage>
        <taxon>Eukaryota</taxon>
        <taxon>Metazoa</taxon>
        <taxon>Porifera</taxon>
        <taxon>Demospongiae</taxon>
        <taxon>Heteroscleromorpha</taxon>
        <taxon>Haplosclerida</taxon>
        <taxon>Niphatidae</taxon>
        <taxon>Amphimedon</taxon>
    </lineage>
</organism>
<evidence type="ECO:0000313" key="1">
    <source>
        <dbReference type="EnsemblMetazoa" id="Aqu2.1.31530_001"/>
    </source>
</evidence>
<proteinExistence type="predicted"/>
<name>A0A1X7UU74_AMPQE</name>
<reference evidence="1" key="1">
    <citation type="submission" date="2017-05" db="UniProtKB">
        <authorList>
            <consortium name="EnsemblMetazoa"/>
        </authorList>
    </citation>
    <scope>IDENTIFICATION</scope>
</reference>